<evidence type="ECO:0000256" key="6">
    <source>
        <dbReference type="ARBA" id="ARBA00022892"/>
    </source>
</evidence>
<dbReference type="GO" id="GO:0030126">
    <property type="term" value="C:COPI vesicle coat"/>
    <property type="evidence" value="ECO:0007669"/>
    <property type="project" value="UniProtKB-UniRule"/>
</dbReference>
<protein>
    <recommendedName>
        <fullName evidence="12">Coatomer subunit zeta</fullName>
    </recommendedName>
</protein>
<sequence>MPSIASLIVLDGEGKRLAAKYYDPAWRDFHKQVEFERAIFQKTNLSSTSQELDVLVLEQHLVVYRSSIDFQVYAVASKHENEVIVAAVLQALFGALSSLTNGLMEKHTLLEHFDECMLVFDELVDGGFILETDPDVVCHRVAMLDSPTELGSTDHPLSQAFASAKEISRNLLR</sequence>
<dbReference type="InterPro" id="IPR011012">
    <property type="entry name" value="Longin-like_dom_sf"/>
</dbReference>
<keyword evidence="6 12" id="KW-0931">ER-Golgi transport</keyword>
<evidence type="ECO:0000256" key="11">
    <source>
        <dbReference type="ARBA" id="ARBA00045555"/>
    </source>
</evidence>
<keyword evidence="9 12" id="KW-0472">Membrane</keyword>
<keyword evidence="10 12" id="KW-0968">Cytoplasmic vesicle</keyword>
<keyword evidence="8 12" id="KW-0333">Golgi apparatus</keyword>
<dbReference type="GO" id="GO:0006891">
    <property type="term" value="P:intra-Golgi vesicle-mediated transport"/>
    <property type="evidence" value="ECO:0007669"/>
    <property type="project" value="TreeGrafter"/>
</dbReference>
<gene>
    <name evidence="14" type="ORF">BE221DRAFT_64791</name>
</gene>
<evidence type="ECO:0000256" key="1">
    <source>
        <dbReference type="ARBA" id="ARBA00004255"/>
    </source>
</evidence>
<evidence type="ECO:0000256" key="8">
    <source>
        <dbReference type="ARBA" id="ARBA00023034"/>
    </source>
</evidence>
<evidence type="ECO:0000256" key="10">
    <source>
        <dbReference type="ARBA" id="ARBA00023329"/>
    </source>
</evidence>
<proteinExistence type="inferred from homology"/>
<evidence type="ECO:0000259" key="13">
    <source>
        <dbReference type="Pfam" id="PF01217"/>
    </source>
</evidence>
<comment type="function">
    <text evidence="11">The coatomer is a cytosolic protein complex that binds to dilysine motifs and reversibly associates with Golgi non-clathrin-coated vesicles, which further mediate biosynthetic protein transport from the ER, via the Golgi up to the trans Golgi network. Coatomer complex is required for budding from Golgi membranes, and is essential for the retrograde Golgi-to-ER transport of dilysine-tagged proteins. The zeta subunit may be involved in regulating the coat assembly and, hence, the rate of biosynthetic protein transport due to its association-dissociation properties with the coatomer complex.</text>
</comment>
<dbReference type="Proteomes" id="UP000195557">
    <property type="component" value="Unassembled WGS sequence"/>
</dbReference>
<keyword evidence="7 12" id="KW-0653">Protein transport</keyword>
<dbReference type="SUPFAM" id="SSF64356">
    <property type="entry name" value="SNARE-like"/>
    <property type="match status" value="1"/>
</dbReference>
<evidence type="ECO:0000256" key="4">
    <source>
        <dbReference type="ARBA" id="ARBA00022448"/>
    </source>
</evidence>
<accession>A0A1Y5HWW6</accession>
<dbReference type="Gene3D" id="3.30.450.60">
    <property type="match status" value="1"/>
</dbReference>
<name>A0A1Y5HWW6_OSTTA</name>
<dbReference type="PANTHER" id="PTHR11043:SF0">
    <property type="entry name" value="COATOMER SUBUNIT ZETA"/>
    <property type="match status" value="1"/>
</dbReference>
<dbReference type="AlphaFoldDB" id="A0A1Y5HWW6"/>
<dbReference type="EMBL" id="KZ155840">
    <property type="protein sequence ID" value="OUS41788.1"/>
    <property type="molecule type" value="Genomic_DNA"/>
</dbReference>
<dbReference type="InterPro" id="IPR022775">
    <property type="entry name" value="AP_mu_sigma_su"/>
</dbReference>
<dbReference type="GO" id="GO:0006890">
    <property type="term" value="P:retrograde vesicle-mediated transport, Golgi to endoplasmic reticulum"/>
    <property type="evidence" value="ECO:0007669"/>
    <property type="project" value="UniProtKB-UniRule"/>
</dbReference>
<dbReference type="InterPro" id="IPR039652">
    <property type="entry name" value="Coatomer_zeta"/>
</dbReference>
<dbReference type="Pfam" id="PF01217">
    <property type="entry name" value="Clat_adaptor_s"/>
    <property type="match status" value="1"/>
</dbReference>
<dbReference type="PANTHER" id="PTHR11043">
    <property type="entry name" value="ZETA-COAT PROTEIN"/>
    <property type="match status" value="1"/>
</dbReference>
<comment type="similarity">
    <text evidence="2 12">Belongs to the adaptor complexes small subunit family.</text>
</comment>
<comment type="subunit">
    <text evidence="3 12">Oligomeric complex that consists of at least the alpha, beta, beta', gamma, delta, epsilon and zeta subunits.</text>
</comment>
<reference evidence="14" key="1">
    <citation type="submission" date="2017-04" db="EMBL/GenBank/DDBJ databases">
        <title>Population genomics of picophytoplankton unveils novel chromosome hypervariability.</title>
        <authorList>
            <consortium name="DOE Joint Genome Institute"/>
            <person name="Blanc-Mathieu R."/>
            <person name="Krasovec M."/>
            <person name="Hebrard M."/>
            <person name="Yau S."/>
            <person name="Desgranges E."/>
            <person name="Martin J."/>
            <person name="Schackwitz W."/>
            <person name="Kuo A."/>
            <person name="Salin G."/>
            <person name="Donnadieu C."/>
            <person name="Desdevises Y."/>
            <person name="Sanchez-Ferandin S."/>
            <person name="Moreau H."/>
            <person name="Rivals E."/>
            <person name="Grigoriev I.V."/>
            <person name="Grimsley N."/>
            <person name="Eyre-Walker A."/>
            <person name="Piganeau G."/>
        </authorList>
    </citation>
    <scope>NUCLEOTIDE SEQUENCE [LARGE SCALE GENOMIC DNA]</scope>
    <source>
        <strain evidence="14">RCC 1115</strain>
    </source>
</reference>
<evidence type="ECO:0000256" key="3">
    <source>
        <dbReference type="ARBA" id="ARBA00011775"/>
    </source>
</evidence>
<evidence type="ECO:0000256" key="7">
    <source>
        <dbReference type="ARBA" id="ARBA00022927"/>
    </source>
</evidence>
<keyword evidence="5 12" id="KW-0963">Cytoplasm</keyword>
<evidence type="ECO:0000256" key="5">
    <source>
        <dbReference type="ARBA" id="ARBA00022490"/>
    </source>
</evidence>
<evidence type="ECO:0000256" key="9">
    <source>
        <dbReference type="ARBA" id="ARBA00023136"/>
    </source>
</evidence>
<keyword evidence="4 12" id="KW-0813">Transport</keyword>
<dbReference type="GO" id="GO:0006886">
    <property type="term" value="P:intracellular protein transport"/>
    <property type="evidence" value="ECO:0007669"/>
    <property type="project" value="TreeGrafter"/>
</dbReference>
<dbReference type="GO" id="GO:0000139">
    <property type="term" value="C:Golgi membrane"/>
    <property type="evidence" value="ECO:0007669"/>
    <property type="project" value="UniProtKB-SubCell"/>
</dbReference>
<comment type="subcellular location">
    <subcellularLocation>
        <location evidence="12">Cytoplasm</location>
    </subcellularLocation>
    <subcellularLocation>
        <location evidence="1 12">Golgi apparatus membrane</location>
        <topology evidence="1 12">Peripheral membrane protein</topology>
        <orientation evidence="1 12">Cytoplasmic side</orientation>
    </subcellularLocation>
    <subcellularLocation>
        <location evidence="12">Cytoplasmic vesicle</location>
        <location evidence="12">COPI-coated vesicle membrane</location>
        <topology evidence="12">Peripheral membrane protein</topology>
        <orientation evidence="12">Cytoplasmic side</orientation>
    </subcellularLocation>
</comment>
<evidence type="ECO:0000313" key="14">
    <source>
        <dbReference type="EMBL" id="OUS41788.1"/>
    </source>
</evidence>
<evidence type="ECO:0000256" key="2">
    <source>
        <dbReference type="ARBA" id="ARBA00006972"/>
    </source>
</evidence>
<evidence type="ECO:0000256" key="12">
    <source>
        <dbReference type="RuleBase" id="RU366053"/>
    </source>
</evidence>
<organism evidence="14">
    <name type="scientific">Ostreococcus tauri</name>
    <name type="common">Marine green alga</name>
    <dbReference type="NCBI Taxonomy" id="70448"/>
    <lineage>
        <taxon>Eukaryota</taxon>
        <taxon>Viridiplantae</taxon>
        <taxon>Chlorophyta</taxon>
        <taxon>Mamiellophyceae</taxon>
        <taxon>Mamiellales</taxon>
        <taxon>Bathycoccaceae</taxon>
        <taxon>Ostreococcus</taxon>
    </lineage>
</organism>
<feature type="domain" description="AP complex mu/sigma subunit" evidence="13">
    <location>
        <begin position="4"/>
        <end position="146"/>
    </location>
</feature>